<dbReference type="PANTHER" id="PTHR13622">
    <property type="entry name" value="THIAMIN PYROPHOSPHOKINASE"/>
    <property type="match status" value="1"/>
</dbReference>
<sequence>MIRNMYFSGLVSVQGECRPLLACGRQIGAIRPDVAKCLLNYPQVFIPSPDAFTLNPQLDSYNKRSNAIDLVLQDLRTKNVLVALRGWRDECFNVWADFGVEPLFKMERSGVTLLGVRVFGVHIMGYTRSSEDGRVKTIWVQKRSIDKPTYPGMMDTMVGGGITAGLPPFQVMLKEAHEEAAISESLAKTACPAGTVSFFTETERGLHANTEFVYDLELPSDFVPCNNDGEVEGFEAVPVEDYLECVTSLKYKLTSVPVAVDFLVRHGFITPESEPQYAALIELLHVPLDQMYHRWPQTTS</sequence>
<gene>
    <name evidence="2" type="primary">NUDT20-L</name>
    <name evidence="2" type="ORF">Hamer_G019476</name>
</gene>
<protein>
    <submittedName>
        <fullName evidence="2">Nudix hydrolase 20,-like</fullName>
    </submittedName>
</protein>
<dbReference type="CDD" id="cd03676">
    <property type="entry name" value="NUDIX_Tnr3_like"/>
    <property type="match status" value="1"/>
</dbReference>
<dbReference type="EMBL" id="JAHLQT010035076">
    <property type="protein sequence ID" value="KAG7158460.1"/>
    <property type="molecule type" value="Genomic_DNA"/>
</dbReference>
<dbReference type="Pfam" id="PF15916">
    <property type="entry name" value="DUF4743"/>
    <property type="match status" value="1"/>
</dbReference>
<dbReference type="FunFam" id="3.90.79.10:FF:000019">
    <property type="entry name" value="Thiamin pyrophosphokinase, putative"/>
    <property type="match status" value="1"/>
</dbReference>
<keyword evidence="2" id="KW-0378">Hydrolase</keyword>
<dbReference type="PANTHER" id="PTHR13622:SF8">
    <property type="entry name" value="THIAMIN PYROPHOSPHOKINASE 1"/>
    <property type="match status" value="1"/>
</dbReference>
<evidence type="ECO:0000259" key="1">
    <source>
        <dbReference type="PROSITE" id="PS51462"/>
    </source>
</evidence>
<dbReference type="Proteomes" id="UP000747542">
    <property type="component" value="Unassembled WGS sequence"/>
</dbReference>
<dbReference type="Gene3D" id="3.90.79.10">
    <property type="entry name" value="Nucleoside Triphosphate Pyrophosphohydrolase"/>
    <property type="match status" value="1"/>
</dbReference>
<dbReference type="GO" id="GO:0044715">
    <property type="term" value="F:8-oxo-dGDP phosphatase activity"/>
    <property type="evidence" value="ECO:0007669"/>
    <property type="project" value="TreeGrafter"/>
</dbReference>
<feature type="domain" description="Nudix hydrolase" evidence="1">
    <location>
        <begin position="116"/>
        <end position="259"/>
    </location>
</feature>
<dbReference type="AlphaFoldDB" id="A0A8J5JIY3"/>
<dbReference type="Pfam" id="PF00293">
    <property type="entry name" value="NUDIX"/>
    <property type="match status" value="1"/>
</dbReference>
<accession>A0A8J5JIY3</accession>
<comment type="caution">
    <text evidence="2">The sequence shown here is derived from an EMBL/GenBank/DDBJ whole genome shotgun (WGS) entry which is preliminary data.</text>
</comment>
<organism evidence="2 3">
    <name type="scientific">Homarus americanus</name>
    <name type="common">American lobster</name>
    <dbReference type="NCBI Taxonomy" id="6706"/>
    <lineage>
        <taxon>Eukaryota</taxon>
        <taxon>Metazoa</taxon>
        <taxon>Ecdysozoa</taxon>
        <taxon>Arthropoda</taxon>
        <taxon>Crustacea</taxon>
        <taxon>Multicrustacea</taxon>
        <taxon>Malacostraca</taxon>
        <taxon>Eumalacostraca</taxon>
        <taxon>Eucarida</taxon>
        <taxon>Decapoda</taxon>
        <taxon>Pleocyemata</taxon>
        <taxon>Astacidea</taxon>
        <taxon>Nephropoidea</taxon>
        <taxon>Nephropidae</taxon>
        <taxon>Homarus</taxon>
    </lineage>
</organism>
<proteinExistence type="predicted"/>
<reference evidence="2" key="1">
    <citation type="journal article" date="2021" name="Sci. Adv.">
        <title>The American lobster genome reveals insights on longevity, neural, and immune adaptations.</title>
        <authorList>
            <person name="Polinski J.M."/>
            <person name="Zimin A.V."/>
            <person name="Clark K.F."/>
            <person name="Kohn A.B."/>
            <person name="Sadowski N."/>
            <person name="Timp W."/>
            <person name="Ptitsyn A."/>
            <person name="Khanna P."/>
            <person name="Romanova D.Y."/>
            <person name="Williams P."/>
            <person name="Greenwood S.J."/>
            <person name="Moroz L.L."/>
            <person name="Walt D.R."/>
            <person name="Bodnar A.G."/>
        </authorList>
    </citation>
    <scope>NUCLEOTIDE SEQUENCE</scope>
    <source>
        <strain evidence="2">GMGI-L3</strain>
    </source>
</reference>
<dbReference type="SUPFAM" id="SSF55811">
    <property type="entry name" value="Nudix"/>
    <property type="match status" value="1"/>
</dbReference>
<evidence type="ECO:0000313" key="3">
    <source>
        <dbReference type="Proteomes" id="UP000747542"/>
    </source>
</evidence>
<dbReference type="InterPro" id="IPR031804">
    <property type="entry name" value="DUF4743"/>
</dbReference>
<evidence type="ECO:0000313" key="2">
    <source>
        <dbReference type="EMBL" id="KAG7158460.1"/>
    </source>
</evidence>
<dbReference type="PROSITE" id="PS51462">
    <property type="entry name" value="NUDIX"/>
    <property type="match status" value="1"/>
</dbReference>
<dbReference type="InterPro" id="IPR000086">
    <property type="entry name" value="NUDIX_hydrolase_dom"/>
</dbReference>
<keyword evidence="3" id="KW-1185">Reference proteome</keyword>
<dbReference type="InterPro" id="IPR015797">
    <property type="entry name" value="NUDIX_hydrolase-like_dom_sf"/>
</dbReference>
<name>A0A8J5JIY3_HOMAM</name>